<keyword evidence="3" id="KW-1185">Reference proteome</keyword>
<dbReference type="EMBL" id="KV419395">
    <property type="protein sequence ID" value="KZS98655.1"/>
    <property type="molecule type" value="Genomic_DNA"/>
</dbReference>
<dbReference type="AlphaFoldDB" id="A0A165A9B6"/>
<reference evidence="2 3" key="1">
    <citation type="journal article" date="2016" name="Mol. Biol. Evol.">
        <title>Comparative Genomics of Early-Diverging Mushroom-Forming Fungi Provides Insights into the Origins of Lignocellulose Decay Capabilities.</title>
        <authorList>
            <person name="Nagy L.G."/>
            <person name="Riley R."/>
            <person name="Tritt A."/>
            <person name="Adam C."/>
            <person name="Daum C."/>
            <person name="Floudas D."/>
            <person name="Sun H."/>
            <person name="Yadav J.S."/>
            <person name="Pangilinan J."/>
            <person name="Larsson K.H."/>
            <person name="Matsuura K."/>
            <person name="Barry K."/>
            <person name="Labutti K."/>
            <person name="Kuo R."/>
            <person name="Ohm R.A."/>
            <person name="Bhattacharya S.S."/>
            <person name="Shirouzu T."/>
            <person name="Yoshinaga Y."/>
            <person name="Martin F.M."/>
            <person name="Grigoriev I.V."/>
            <person name="Hibbett D.S."/>
        </authorList>
    </citation>
    <scope>NUCLEOTIDE SEQUENCE [LARGE SCALE GENOMIC DNA]</scope>
    <source>
        <strain evidence="2 3">HHB9708</strain>
    </source>
</reference>
<dbReference type="GO" id="GO:0016651">
    <property type="term" value="F:oxidoreductase activity, acting on NAD(P)H"/>
    <property type="evidence" value="ECO:0007669"/>
    <property type="project" value="InterPro"/>
</dbReference>
<dbReference type="SMART" id="SM00829">
    <property type="entry name" value="PKS_ER"/>
    <property type="match status" value="1"/>
</dbReference>
<dbReference type="STRING" id="1314777.A0A165A9B6"/>
<organism evidence="2 3">
    <name type="scientific">Sistotremastrum niveocremeum HHB9708</name>
    <dbReference type="NCBI Taxonomy" id="1314777"/>
    <lineage>
        <taxon>Eukaryota</taxon>
        <taxon>Fungi</taxon>
        <taxon>Dikarya</taxon>
        <taxon>Basidiomycota</taxon>
        <taxon>Agaricomycotina</taxon>
        <taxon>Agaricomycetes</taxon>
        <taxon>Sistotremastrales</taxon>
        <taxon>Sistotremastraceae</taxon>
        <taxon>Sertulicium</taxon>
        <taxon>Sertulicium niveocremeum</taxon>
    </lineage>
</organism>
<evidence type="ECO:0000313" key="3">
    <source>
        <dbReference type="Proteomes" id="UP000076722"/>
    </source>
</evidence>
<name>A0A165A9B6_9AGAM</name>
<dbReference type="InterPro" id="IPR013154">
    <property type="entry name" value="ADH-like_N"/>
</dbReference>
<dbReference type="InterPro" id="IPR020843">
    <property type="entry name" value="ER"/>
</dbReference>
<accession>A0A165A9B6</accession>
<dbReference type="SUPFAM" id="SSF51735">
    <property type="entry name" value="NAD(P)-binding Rossmann-fold domains"/>
    <property type="match status" value="1"/>
</dbReference>
<dbReference type="Proteomes" id="UP000076722">
    <property type="component" value="Unassembled WGS sequence"/>
</dbReference>
<dbReference type="Pfam" id="PF00107">
    <property type="entry name" value="ADH_zinc_N"/>
    <property type="match status" value="1"/>
</dbReference>
<dbReference type="Gene3D" id="3.40.50.720">
    <property type="entry name" value="NAD(P)-binding Rossmann-like Domain"/>
    <property type="match status" value="1"/>
</dbReference>
<evidence type="ECO:0000259" key="1">
    <source>
        <dbReference type="SMART" id="SM00829"/>
    </source>
</evidence>
<dbReference type="InterPro" id="IPR047122">
    <property type="entry name" value="Trans-enoyl_RdTase-like"/>
</dbReference>
<dbReference type="CDD" id="cd08249">
    <property type="entry name" value="enoyl_reductase_like"/>
    <property type="match status" value="1"/>
</dbReference>
<dbReference type="OrthoDB" id="10257049at2759"/>
<evidence type="ECO:0000313" key="2">
    <source>
        <dbReference type="EMBL" id="KZS98655.1"/>
    </source>
</evidence>
<dbReference type="InterPro" id="IPR036291">
    <property type="entry name" value="NAD(P)-bd_dom_sf"/>
</dbReference>
<dbReference type="Pfam" id="PF08240">
    <property type="entry name" value="ADH_N"/>
    <property type="match status" value="1"/>
</dbReference>
<sequence length="355" mass="37875">MEAITTKGDSDISLQSASVPKPDPHQILVRVVAIAVNPIDRKKLVLVSEANIKDEIICGCDFTGYVEEIGSSVDPNLRRKGERVAGFIHGGISTEFGGTFAEYCVADASLVVSLPDDLSFENAASLGISGFTAMQIVFQKQPETSPFSPLAEPKPLLVWGGASSLGMYTIQLAKLAGYNVIATASPKNFDLVKAYGASSVFDYRDQDVAQKIREHTNDGLVFAIDTISEAYTLPLVVQSIGSQGGFVSTVSKAAEANREALRQDVAINFHLCFMLLGKAFDIPARVGVVAGFRDVGITYANQLTQLLADKRLKTPPIRVIPNGLGGVNDALTQLAEGKVSGEKLVLRVAETPETS</sequence>
<protein>
    <submittedName>
        <fullName evidence="2">GroES-like protein</fullName>
    </submittedName>
</protein>
<proteinExistence type="predicted"/>
<dbReference type="InterPro" id="IPR013149">
    <property type="entry name" value="ADH-like_C"/>
</dbReference>
<dbReference type="PANTHER" id="PTHR45348:SF2">
    <property type="entry name" value="ZINC-TYPE ALCOHOL DEHYDROGENASE-LIKE PROTEIN C2E1P3.01"/>
    <property type="match status" value="1"/>
</dbReference>
<dbReference type="PANTHER" id="PTHR45348">
    <property type="entry name" value="HYPOTHETICAL OXIDOREDUCTASE (EUROFUNG)"/>
    <property type="match status" value="1"/>
</dbReference>
<dbReference type="InterPro" id="IPR011032">
    <property type="entry name" value="GroES-like_sf"/>
</dbReference>
<dbReference type="SUPFAM" id="SSF50129">
    <property type="entry name" value="GroES-like"/>
    <property type="match status" value="1"/>
</dbReference>
<dbReference type="Gene3D" id="3.90.180.10">
    <property type="entry name" value="Medium-chain alcohol dehydrogenases, catalytic domain"/>
    <property type="match status" value="1"/>
</dbReference>
<feature type="domain" description="Enoyl reductase (ER)" evidence="1">
    <location>
        <begin position="8"/>
        <end position="346"/>
    </location>
</feature>
<gene>
    <name evidence="2" type="ORF">SISNIDRAFT_448940</name>
</gene>